<feature type="region of interest" description="Disordered" evidence="1">
    <location>
        <begin position="240"/>
        <end position="261"/>
    </location>
</feature>
<comment type="caution">
    <text evidence="3">The sequence shown here is derived from an EMBL/GenBank/DDBJ whole genome shotgun (WGS) entry which is preliminary data.</text>
</comment>
<gene>
    <name evidence="3" type="ORF">AXI58_17060</name>
</gene>
<dbReference type="NCBIfam" id="NF046066">
    <property type="entry name" value="BioflmMtrxTasA"/>
    <property type="match status" value="1"/>
</dbReference>
<dbReference type="STRING" id="1793963.AXI58_17060"/>
<feature type="signal peptide" evidence="2">
    <location>
        <begin position="1"/>
        <end position="27"/>
    </location>
</feature>
<dbReference type="AlphaFoldDB" id="A0A150F6J6"/>
<dbReference type="RefSeq" id="WP_061521966.1">
    <property type="nucleotide sequence ID" value="NZ_JAJJBV010000019.1"/>
</dbReference>
<evidence type="ECO:0000256" key="2">
    <source>
        <dbReference type="SAM" id="SignalP"/>
    </source>
</evidence>
<protein>
    <submittedName>
        <fullName evidence="3">Spore coat protein</fullName>
    </submittedName>
</protein>
<evidence type="ECO:0000313" key="3">
    <source>
        <dbReference type="EMBL" id="KXZ18518.1"/>
    </source>
</evidence>
<keyword evidence="3" id="KW-0167">Capsid protein</keyword>
<dbReference type="EMBL" id="LSBA01000017">
    <property type="protein sequence ID" value="KXZ18518.1"/>
    <property type="molecule type" value="Genomic_DNA"/>
</dbReference>
<feature type="chain" id="PRO_5007561512" evidence="2">
    <location>
        <begin position="28"/>
        <end position="261"/>
    </location>
</feature>
<evidence type="ECO:0000313" key="4">
    <source>
        <dbReference type="Proteomes" id="UP000075430"/>
    </source>
</evidence>
<evidence type="ECO:0000256" key="1">
    <source>
        <dbReference type="SAM" id="MobiDB-lite"/>
    </source>
</evidence>
<dbReference type="OrthoDB" id="2660939at2"/>
<keyword evidence="4" id="KW-1185">Reference proteome</keyword>
<keyword evidence="3" id="KW-0946">Virion</keyword>
<organism evidence="3 4">
    <name type="scientific">Bacillus nakamurai</name>
    <dbReference type="NCBI Taxonomy" id="1793963"/>
    <lineage>
        <taxon>Bacteria</taxon>
        <taxon>Bacillati</taxon>
        <taxon>Bacillota</taxon>
        <taxon>Bacilli</taxon>
        <taxon>Bacillales</taxon>
        <taxon>Bacillaceae</taxon>
        <taxon>Bacillus</taxon>
    </lineage>
</organism>
<dbReference type="InterPro" id="IPR023833">
    <property type="entry name" value="Signal_pept_SipW-depend-type"/>
</dbReference>
<keyword evidence="2" id="KW-0732">Signal</keyword>
<dbReference type="Pfam" id="PF12389">
    <property type="entry name" value="Peptidase_M73"/>
    <property type="match status" value="1"/>
</dbReference>
<name>A0A150F6J6_9BACI</name>
<dbReference type="NCBIfam" id="TIGR04088">
    <property type="entry name" value="cognate_SipW"/>
    <property type="match status" value="1"/>
</dbReference>
<accession>A0A150F6J6</accession>
<sequence length="261" mass="28091">MGMKKKLSLGAASAALGLALVGGGTWAAFNDVKTTDATFASGTLDLSAKEQSANVNLSNLKPGDKLTKDFEFRNNGSLAIKEVLMALNFTDFKGAAKGNGSAEDFLSQFEITVLTVGKEGGNGYPKNIILKAANLKDLYLMSTKQDKAATETISKHIDSKFLSASGKVNVATIDGKTAPEYDGVPKTPVDYDQVRMEIRFKNDTAKDADGQSVQNKFQGNAISLQFSFEATQWNGLTITKDHTDKDGYVKENEKAHSEDKN</sequence>
<reference evidence="4" key="1">
    <citation type="submission" date="2016-02" db="EMBL/GenBank/DDBJ databases">
        <authorList>
            <person name="Dunlap C."/>
        </authorList>
    </citation>
    <scope>NUCLEOTIDE SEQUENCE [LARGE SCALE GENOMIC DNA]</scope>
    <source>
        <strain evidence="4">NRRL B-41092</strain>
    </source>
</reference>
<dbReference type="Proteomes" id="UP000075430">
    <property type="component" value="Unassembled WGS sequence"/>
</dbReference>
<dbReference type="InterPro" id="IPR022121">
    <property type="entry name" value="Peptidase_M73_camelysin"/>
</dbReference>
<proteinExistence type="predicted"/>